<feature type="compositionally biased region" description="Basic and acidic residues" evidence="1">
    <location>
        <begin position="133"/>
        <end position="144"/>
    </location>
</feature>
<gene>
    <name evidence="2" type="ORF">NE237_029784</name>
</gene>
<dbReference type="EMBL" id="JAMYWD010000012">
    <property type="protein sequence ID" value="KAJ4952952.1"/>
    <property type="molecule type" value="Genomic_DNA"/>
</dbReference>
<protein>
    <submittedName>
        <fullName evidence="2">Uncharacterized protein</fullName>
    </submittedName>
</protein>
<keyword evidence="3" id="KW-1185">Reference proteome</keyword>
<dbReference type="AlphaFoldDB" id="A0A9Q0JVF5"/>
<accession>A0A9Q0JVF5</accession>
<comment type="caution">
    <text evidence="2">The sequence shown here is derived from an EMBL/GenBank/DDBJ whole genome shotgun (WGS) entry which is preliminary data.</text>
</comment>
<name>A0A9Q0JVF5_9MAGN</name>
<reference evidence="2" key="1">
    <citation type="journal article" date="2023" name="Plant J.">
        <title>The genome of the king protea, Protea cynaroides.</title>
        <authorList>
            <person name="Chang J."/>
            <person name="Duong T.A."/>
            <person name="Schoeman C."/>
            <person name="Ma X."/>
            <person name="Roodt D."/>
            <person name="Barker N."/>
            <person name="Li Z."/>
            <person name="Van de Peer Y."/>
            <person name="Mizrachi E."/>
        </authorList>
    </citation>
    <scope>NUCLEOTIDE SEQUENCE</scope>
    <source>
        <tissue evidence="2">Young leaves</tissue>
    </source>
</reference>
<feature type="compositionally biased region" description="Acidic residues" evidence="1">
    <location>
        <begin position="96"/>
        <end position="132"/>
    </location>
</feature>
<evidence type="ECO:0000313" key="2">
    <source>
        <dbReference type="EMBL" id="KAJ4952952.1"/>
    </source>
</evidence>
<evidence type="ECO:0000256" key="1">
    <source>
        <dbReference type="SAM" id="MobiDB-lite"/>
    </source>
</evidence>
<feature type="compositionally biased region" description="Basic and acidic residues" evidence="1">
    <location>
        <begin position="78"/>
        <end position="90"/>
    </location>
</feature>
<proteinExistence type="predicted"/>
<organism evidence="2 3">
    <name type="scientific">Protea cynaroides</name>
    <dbReference type="NCBI Taxonomy" id="273540"/>
    <lineage>
        <taxon>Eukaryota</taxon>
        <taxon>Viridiplantae</taxon>
        <taxon>Streptophyta</taxon>
        <taxon>Embryophyta</taxon>
        <taxon>Tracheophyta</taxon>
        <taxon>Spermatophyta</taxon>
        <taxon>Magnoliopsida</taxon>
        <taxon>Proteales</taxon>
        <taxon>Proteaceae</taxon>
        <taxon>Protea</taxon>
    </lineage>
</organism>
<dbReference type="Proteomes" id="UP001141806">
    <property type="component" value="Unassembled WGS sequence"/>
</dbReference>
<evidence type="ECO:0000313" key="3">
    <source>
        <dbReference type="Proteomes" id="UP001141806"/>
    </source>
</evidence>
<sequence length="158" mass="17230">MVQEDIATVDRQNGGVQSSVSFLAFNPHLATINLPQPQSLIQTHSQPLPNNPFRFQPNQILVVAVVLMGGNCGDDGSDWNKEETASKSMEDGNWNDNDDEKEAGSESLEDGDWKEEEKEEEASSEPLEDGDEDKGGSESAKALDIEATCNKITHILKG</sequence>
<feature type="region of interest" description="Disordered" evidence="1">
    <location>
        <begin position="72"/>
        <end position="145"/>
    </location>
</feature>